<feature type="region of interest" description="Disordered" evidence="1">
    <location>
        <begin position="22"/>
        <end position="55"/>
    </location>
</feature>
<evidence type="ECO:0000256" key="1">
    <source>
        <dbReference type="SAM" id="MobiDB-lite"/>
    </source>
</evidence>
<dbReference type="InterPro" id="IPR019381">
    <property type="entry name" value="PACS1/2_C"/>
</dbReference>
<evidence type="ECO:0000313" key="2">
    <source>
        <dbReference type="EnsemblMetazoa" id="MDOA010785-PA"/>
    </source>
</evidence>
<name>A0A1I8N293_MUSDO</name>
<dbReference type="PANTHER" id="PTHR13280:SF17">
    <property type="entry name" value="KRUEPPEL TARGET AT 95D, ISOFORM A"/>
    <property type="match status" value="1"/>
</dbReference>
<proteinExistence type="predicted"/>
<dbReference type="VEuPathDB" id="VectorBase:MDOMA2_019303"/>
<feature type="compositionally biased region" description="Basic and acidic residues" evidence="1">
    <location>
        <begin position="46"/>
        <end position="55"/>
    </location>
</feature>
<protein>
    <recommendedName>
        <fullName evidence="3">Phosphofurin acidic cluster sorting protein 2</fullName>
    </recommendedName>
</protein>
<organism evidence="2">
    <name type="scientific">Musca domestica</name>
    <name type="common">House fly</name>
    <dbReference type="NCBI Taxonomy" id="7370"/>
    <lineage>
        <taxon>Eukaryota</taxon>
        <taxon>Metazoa</taxon>
        <taxon>Ecdysozoa</taxon>
        <taxon>Arthropoda</taxon>
        <taxon>Hexapoda</taxon>
        <taxon>Insecta</taxon>
        <taxon>Pterygota</taxon>
        <taxon>Neoptera</taxon>
        <taxon>Endopterygota</taxon>
        <taxon>Diptera</taxon>
        <taxon>Brachycera</taxon>
        <taxon>Muscomorpha</taxon>
        <taxon>Muscoidea</taxon>
        <taxon>Muscidae</taxon>
        <taxon>Musca</taxon>
    </lineage>
</organism>
<sequence>MKETVIKPKIMRFFIKNRVAEYSDEDEEGEFSSGEFNDDLGIPGYDPKRDYNPSKHDMRKYRKLQRSEVEDVVALGGANNPVDSDSEFEMKDKSSSRAKISRTISLQQRNFKQKIFALLKRFKASEELEGEVNRSTAALHGGRDLDALFQELESLSCCEGDDSGPDIDSLSIGSTPKPSLRPFFTNSRIMLHDGGSGEFEPPTSDQHYQKRWYRLLQLFVTSKNKGNIERRSSDKSDQLTNSSFQIENNKQKCIHLTNNNNSATPTGLCN</sequence>
<reference evidence="2" key="1">
    <citation type="submission" date="2020-05" db="UniProtKB">
        <authorList>
            <consortium name="EnsemblMetazoa"/>
        </authorList>
    </citation>
    <scope>IDENTIFICATION</scope>
    <source>
        <strain evidence="2">Aabys</strain>
    </source>
</reference>
<dbReference type="GO" id="GO:0072659">
    <property type="term" value="P:protein localization to plasma membrane"/>
    <property type="evidence" value="ECO:0007669"/>
    <property type="project" value="TreeGrafter"/>
</dbReference>
<dbReference type="AlphaFoldDB" id="A0A1I8N293"/>
<accession>A0A1I8N293</accession>
<dbReference type="eggNOG" id="KOG3709">
    <property type="taxonomic scope" value="Eukaryota"/>
</dbReference>
<dbReference type="PANTHER" id="PTHR13280">
    <property type="entry name" value="PHOSPHOFURIN ACIDIC CLUSTER SORTING PROTEIN"/>
    <property type="match status" value="1"/>
</dbReference>
<dbReference type="EnsemblMetazoa" id="MDOA010785-RA">
    <property type="protein sequence ID" value="MDOA010785-PA"/>
    <property type="gene ID" value="MDOA010785"/>
</dbReference>
<dbReference type="VEuPathDB" id="VectorBase:MDOA010785"/>
<evidence type="ECO:0008006" key="3">
    <source>
        <dbReference type="Google" id="ProtNLM"/>
    </source>
</evidence>